<feature type="region of interest" description="Disordered" evidence="1">
    <location>
        <begin position="1"/>
        <end position="22"/>
    </location>
</feature>
<comment type="caution">
    <text evidence="4">The sequence shown here is derived from an EMBL/GenBank/DDBJ whole genome shotgun (WGS) entry which is preliminary data.</text>
</comment>
<feature type="transmembrane region" description="Helical" evidence="2">
    <location>
        <begin position="294"/>
        <end position="311"/>
    </location>
</feature>
<feature type="region of interest" description="Disordered" evidence="1">
    <location>
        <begin position="539"/>
        <end position="576"/>
    </location>
</feature>
<feature type="domain" description="YdbS-like PH" evidence="3">
    <location>
        <begin position="445"/>
        <end position="519"/>
    </location>
</feature>
<dbReference type="EMBL" id="JAVFWO010000001">
    <property type="protein sequence ID" value="MDQ7876616.1"/>
    <property type="molecule type" value="Genomic_DNA"/>
</dbReference>
<protein>
    <submittedName>
        <fullName evidence="4">PH domain-containing protein</fullName>
    </submittedName>
</protein>
<organism evidence="4 5">
    <name type="scientific">Microbacterium psychrotolerans</name>
    <dbReference type="NCBI Taxonomy" id="3068321"/>
    <lineage>
        <taxon>Bacteria</taxon>
        <taxon>Bacillati</taxon>
        <taxon>Actinomycetota</taxon>
        <taxon>Actinomycetes</taxon>
        <taxon>Micrococcales</taxon>
        <taxon>Microbacteriaceae</taxon>
        <taxon>Microbacterium</taxon>
    </lineage>
</organism>
<dbReference type="Proteomes" id="UP001235133">
    <property type="component" value="Unassembled WGS sequence"/>
</dbReference>
<dbReference type="PANTHER" id="PTHR34473">
    <property type="entry name" value="UPF0699 TRANSMEMBRANE PROTEIN YDBS"/>
    <property type="match status" value="1"/>
</dbReference>
<feature type="transmembrane region" description="Helical" evidence="2">
    <location>
        <begin position="44"/>
        <end position="62"/>
    </location>
</feature>
<dbReference type="RefSeq" id="WP_308866018.1">
    <property type="nucleotide sequence ID" value="NZ_JAVFWO010000001.1"/>
</dbReference>
<keyword evidence="5" id="KW-1185">Reference proteome</keyword>
<keyword evidence="2" id="KW-0812">Transmembrane</keyword>
<reference evidence="4 5" key="1">
    <citation type="submission" date="2023-08" db="EMBL/GenBank/DDBJ databases">
        <title>Microbacterium psychrotolerans sp. nov., a psychrotolerant bacterium isolated from soil in Heilongjiang Province, China.</title>
        <authorList>
            <person name="An P."/>
            <person name="Zhao D."/>
            <person name="Xiang H."/>
        </authorList>
    </citation>
    <scope>NUCLEOTIDE SEQUENCE [LARGE SCALE GENOMIC DNA]</scope>
    <source>
        <strain evidence="4 5">QXD-8</strain>
    </source>
</reference>
<feature type="compositionally biased region" description="Low complexity" evidence="1">
    <location>
        <begin position="7"/>
        <end position="17"/>
    </location>
</feature>
<evidence type="ECO:0000313" key="5">
    <source>
        <dbReference type="Proteomes" id="UP001235133"/>
    </source>
</evidence>
<proteinExistence type="predicted"/>
<sequence length="576" mass="62054">MTSIPDPVEGPGASPAVPGAPPPQLVRSPLSDGEWHRLHPLTPLLRGGLFLIVVIGIVFANLRDRLVFIFLPWLAPDIEDEVGEWEGAGGDPIDFIIANNLYVLAGLAVLAALIVLVAVFYTSWRFHTFRITDDDVEVRSGILFRTQRRAPLDRVQGVNLTRPMIARLLGMAKLEVVGAGADANVKLEYLSTANAEAVRADILRLASGRRLSAAGPAGALAPPRAGRVATLSQTVGREITGLIEGPEAPVTELESVVHIPVGRLVASHILSMSTLGLLFAIVAIVIGVSQGVTWLLFGFVPAIIGFGAYWVRSIVRSLRYAIAPTPDGVRITFGLFTTITEIVPPGRVHAVEVTQPIMWRPAGWWTVRINRLTGRSAADGSTDQFTTALPVGTAADVERVLRLLQPGLPDDERALVVQEGMFGPGETDTFTNTPRRAWWIRPLSYRRNGFRLTPDALLMRRGIVWRKLVILPLARLQSIGLYQGPLDRASRVTNVRAHVVAGPVSPFLAAVDRDSALALFDGVARGSVRAAFTDRTHRWAQEETSAPEPADLVRGAESAPAGASESAASGTGEDRT</sequence>
<evidence type="ECO:0000256" key="2">
    <source>
        <dbReference type="SAM" id="Phobius"/>
    </source>
</evidence>
<evidence type="ECO:0000313" key="4">
    <source>
        <dbReference type="EMBL" id="MDQ7876616.1"/>
    </source>
</evidence>
<dbReference type="PANTHER" id="PTHR34473:SF2">
    <property type="entry name" value="UPF0699 TRANSMEMBRANE PROTEIN YDBT"/>
    <property type="match status" value="1"/>
</dbReference>
<evidence type="ECO:0000256" key="1">
    <source>
        <dbReference type="SAM" id="MobiDB-lite"/>
    </source>
</evidence>
<feature type="transmembrane region" description="Helical" evidence="2">
    <location>
        <begin position="269"/>
        <end position="288"/>
    </location>
</feature>
<dbReference type="InterPro" id="IPR014529">
    <property type="entry name" value="UCP026631"/>
</dbReference>
<name>A0ABU0YZB7_9MICO</name>
<feature type="domain" description="YdbS-like PH" evidence="3">
    <location>
        <begin position="124"/>
        <end position="200"/>
    </location>
</feature>
<gene>
    <name evidence="4" type="ORF">Q9R08_01365</name>
</gene>
<accession>A0ABU0YZB7</accession>
<keyword evidence="2" id="KW-0472">Membrane</keyword>
<evidence type="ECO:0000259" key="3">
    <source>
        <dbReference type="Pfam" id="PF03703"/>
    </source>
</evidence>
<dbReference type="PIRSF" id="PIRSF026631">
    <property type="entry name" value="UCP026631"/>
    <property type="match status" value="1"/>
</dbReference>
<keyword evidence="2" id="KW-1133">Transmembrane helix</keyword>
<feature type="compositionally biased region" description="Low complexity" evidence="1">
    <location>
        <begin position="555"/>
        <end position="576"/>
    </location>
</feature>
<feature type="transmembrane region" description="Helical" evidence="2">
    <location>
        <begin position="101"/>
        <end position="121"/>
    </location>
</feature>
<dbReference type="InterPro" id="IPR005182">
    <property type="entry name" value="YdbS-like_PH"/>
</dbReference>
<dbReference type="Pfam" id="PF03703">
    <property type="entry name" value="bPH_2"/>
    <property type="match status" value="2"/>
</dbReference>